<protein>
    <submittedName>
        <fullName evidence="1">Uncharacterized protein</fullName>
    </submittedName>
</protein>
<keyword evidence="2" id="KW-1185">Reference proteome</keyword>
<accession>D8SQJ8</accession>
<dbReference type="KEGG" id="smo:SELMODRAFT_424634"/>
<dbReference type="AlphaFoldDB" id="D8SQJ8"/>
<name>D8SQJ8_SELML</name>
<organism evidence="2">
    <name type="scientific">Selaginella moellendorffii</name>
    <name type="common">Spikemoss</name>
    <dbReference type="NCBI Taxonomy" id="88036"/>
    <lineage>
        <taxon>Eukaryota</taxon>
        <taxon>Viridiplantae</taxon>
        <taxon>Streptophyta</taxon>
        <taxon>Embryophyta</taxon>
        <taxon>Tracheophyta</taxon>
        <taxon>Lycopodiopsida</taxon>
        <taxon>Selaginellales</taxon>
        <taxon>Selaginellaceae</taxon>
        <taxon>Selaginella</taxon>
    </lineage>
</organism>
<dbReference type="Gramene" id="EFJ13278">
    <property type="protein sequence ID" value="EFJ13278"/>
    <property type="gene ID" value="SELMODRAFT_424634"/>
</dbReference>
<evidence type="ECO:0000313" key="2">
    <source>
        <dbReference type="Proteomes" id="UP000001514"/>
    </source>
</evidence>
<dbReference type="Proteomes" id="UP000001514">
    <property type="component" value="Unassembled WGS sequence"/>
</dbReference>
<reference evidence="1 2" key="1">
    <citation type="journal article" date="2011" name="Science">
        <title>The Selaginella genome identifies genetic changes associated with the evolution of vascular plants.</title>
        <authorList>
            <person name="Banks J.A."/>
            <person name="Nishiyama T."/>
            <person name="Hasebe M."/>
            <person name="Bowman J.L."/>
            <person name="Gribskov M."/>
            <person name="dePamphilis C."/>
            <person name="Albert V.A."/>
            <person name="Aono N."/>
            <person name="Aoyama T."/>
            <person name="Ambrose B.A."/>
            <person name="Ashton N.W."/>
            <person name="Axtell M.J."/>
            <person name="Barker E."/>
            <person name="Barker M.S."/>
            <person name="Bennetzen J.L."/>
            <person name="Bonawitz N.D."/>
            <person name="Chapple C."/>
            <person name="Cheng C."/>
            <person name="Correa L.G."/>
            <person name="Dacre M."/>
            <person name="DeBarry J."/>
            <person name="Dreyer I."/>
            <person name="Elias M."/>
            <person name="Engstrom E.M."/>
            <person name="Estelle M."/>
            <person name="Feng L."/>
            <person name="Finet C."/>
            <person name="Floyd S.K."/>
            <person name="Frommer W.B."/>
            <person name="Fujita T."/>
            <person name="Gramzow L."/>
            <person name="Gutensohn M."/>
            <person name="Harholt J."/>
            <person name="Hattori M."/>
            <person name="Heyl A."/>
            <person name="Hirai T."/>
            <person name="Hiwatashi Y."/>
            <person name="Ishikawa M."/>
            <person name="Iwata M."/>
            <person name="Karol K.G."/>
            <person name="Koehler B."/>
            <person name="Kolukisaoglu U."/>
            <person name="Kubo M."/>
            <person name="Kurata T."/>
            <person name="Lalonde S."/>
            <person name="Li K."/>
            <person name="Li Y."/>
            <person name="Litt A."/>
            <person name="Lyons E."/>
            <person name="Manning G."/>
            <person name="Maruyama T."/>
            <person name="Michael T.P."/>
            <person name="Mikami K."/>
            <person name="Miyazaki S."/>
            <person name="Morinaga S."/>
            <person name="Murata T."/>
            <person name="Mueller-Roeber B."/>
            <person name="Nelson D.R."/>
            <person name="Obara M."/>
            <person name="Oguri Y."/>
            <person name="Olmstead R.G."/>
            <person name="Onodera N."/>
            <person name="Petersen B.L."/>
            <person name="Pils B."/>
            <person name="Prigge M."/>
            <person name="Rensing S.A."/>
            <person name="Riano-Pachon D.M."/>
            <person name="Roberts A.W."/>
            <person name="Sato Y."/>
            <person name="Scheller H.V."/>
            <person name="Schulz B."/>
            <person name="Schulz C."/>
            <person name="Shakirov E.V."/>
            <person name="Shibagaki N."/>
            <person name="Shinohara N."/>
            <person name="Shippen D.E."/>
            <person name="Soerensen I."/>
            <person name="Sotooka R."/>
            <person name="Sugimoto N."/>
            <person name="Sugita M."/>
            <person name="Sumikawa N."/>
            <person name="Tanurdzic M."/>
            <person name="Theissen G."/>
            <person name="Ulvskov P."/>
            <person name="Wakazuki S."/>
            <person name="Weng J.K."/>
            <person name="Willats W.W."/>
            <person name="Wipf D."/>
            <person name="Wolf P.G."/>
            <person name="Yang L."/>
            <person name="Zimmer A.D."/>
            <person name="Zhu Q."/>
            <person name="Mitros T."/>
            <person name="Hellsten U."/>
            <person name="Loque D."/>
            <person name="Otillar R."/>
            <person name="Salamov A."/>
            <person name="Schmutz J."/>
            <person name="Shapiro H."/>
            <person name="Lindquist E."/>
            <person name="Lucas S."/>
            <person name="Rokhsar D."/>
            <person name="Grigoriev I.V."/>
        </authorList>
    </citation>
    <scope>NUCLEOTIDE SEQUENCE [LARGE SCALE GENOMIC DNA]</scope>
</reference>
<proteinExistence type="predicted"/>
<gene>
    <name evidence="1" type="ORF">SELMODRAFT_424634</name>
</gene>
<dbReference type="InParanoid" id="D8SQJ8"/>
<sequence>MTLHTLVLAAECTAARIARLMQAFAHDFELPEESVGPQKAKRVSVIQRVDEDVHIGLHSETLSPEVEDLMSRSELQTRRAMLGVEAALQSRGVCNSSARVVAEMRSELSVFVIHSSMDKRGVYQAKQEQMTKVVISLVGGEQECSMRSLYGVKIEYCLV</sequence>
<dbReference type="EMBL" id="GL377634">
    <property type="protein sequence ID" value="EFJ13278.1"/>
    <property type="molecule type" value="Genomic_DNA"/>
</dbReference>
<dbReference type="HOGENOM" id="CLU_1663723_0_0_1"/>
<evidence type="ECO:0000313" key="1">
    <source>
        <dbReference type="EMBL" id="EFJ13278.1"/>
    </source>
</evidence>